<evidence type="ECO:0000313" key="3">
    <source>
        <dbReference type="EMBL" id="MFC4107174.1"/>
    </source>
</evidence>
<keyword evidence="1" id="KW-1133">Transmembrane helix</keyword>
<feature type="signal peptide" evidence="2">
    <location>
        <begin position="1"/>
        <end position="29"/>
    </location>
</feature>
<feature type="transmembrane region" description="Helical" evidence="1">
    <location>
        <begin position="139"/>
        <end position="157"/>
    </location>
</feature>
<keyword evidence="2" id="KW-0732">Signal</keyword>
<evidence type="ECO:0000256" key="2">
    <source>
        <dbReference type="SAM" id="SignalP"/>
    </source>
</evidence>
<protein>
    <recommendedName>
        <fullName evidence="5">Ig-like domain (Group 3)</fullName>
    </recommendedName>
</protein>
<proteinExistence type="predicted"/>
<keyword evidence="1" id="KW-0472">Membrane</keyword>
<evidence type="ECO:0000256" key="1">
    <source>
        <dbReference type="SAM" id="Phobius"/>
    </source>
</evidence>
<comment type="caution">
    <text evidence="3">The sequence shown here is derived from an EMBL/GenBank/DDBJ whole genome shotgun (WGS) entry which is preliminary data.</text>
</comment>
<accession>A0ABV8KMC7</accession>
<keyword evidence="1" id="KW-0812">Transmembrane</keyword>
<sequence>MRGLTFVCRAVAAGSAAAALAGGTPSASASANASIEVTPSTVEPGTRVDLRADCADGNNRQASAESDAFGRVVLRPGNGALTGSVTVPGNKQPGTYQVNLTCQNGNNASTNLIVVNMSKPSQGPATGGGGTAGGMSGPLVIAGGAAIVAVGVLYLTAGRRRRTGAG</sequence>
<organism evidence="3 4">
    <name type="scientific">Micromonospora zhanjiangensis</name>
    <dbReference type="NCBI Taxonomy" id="1522057"/>
    <lineage>
        <taxon>Bacteria</taxon>
        <taxon>Bacillati</taxon>
        <taxon>Actinomycetota</taxon>
        <taxon>Actinomycetes</taxon>
        <taxon>Micromonosporales</taxon>
        <taxon>Micromonosporaceae</taxon>
        <taxon>Micromonospora</taxon>
    </lineage>
</organism>
<dbReference type="Proteomes" id="UP001595868">
    <property type="component" value="Unassembled WGS sequence"/>
</dbReference>
<evidence type="ECO:0000313" key="4">
    <source>
        <dbReference type="Proteomes" id="UP001595868"/>
    </source>
</evidence>
<dbReference type="EMBL" id="JBHSBN010000008">
    <property type="protein sequence ID" value="MFC4107174.1"/>
    <property type="molecule type" value="Genomic_DNA"/>
</dbReference>
<dbReference type="RefSeq" id="WP_377545781.1">
    <property type="nucleotide sequence ID" value="NZ_JBHSBN010000008.1"/>
</dbReference>
<gene>
    <name evidence="3" type="ORF">ACFOX0_14730</name>
</gene>
<reference evidence="4" key="1">
    <citation type="journal article" date="2019" name="Int. J. Syst. Evol. Microbiol.">
        <title>The Global Catalogue of Microorganisms (GCM) 10K type strain sequencing project: providing services to taxonomists for standard genome sequencing and annotation.</title>
        <authorList>
            <consortium name="The Broad Institute Genomics Platform"/>
            <consortium name="The Broad Institute Genome Sequencing Center for Infectious Disease"/>
            <person name="Wu L."/>
            <person name="Ma J."/>
        </authorList>
    </citation>
    <scope>NUCLEOTIDE SEQUENCE [LARGE SCALE GENOMIC DNA]</scope>
    <source>
        <strain evidence="4">2902at01</strain>
    </source>
</reference>
<keyword evidence="4" id="KW-1185">Reference proteome</keyword>
<evidence type="ECO:0008006" key="5">
    <source>
        <dbReference type="Google" id="ProtNLM"/>
    </source>
</evidence>
<feature type="chain" id="PRO_5046634543" description="Ig-like domain (Group 3)" evidence="2">
    <location>
        <begin position="30"/>
        <end position="166"/>
    </location>
</feature>
<name>A0ABV8KMC7_9ACTN</name>